<dbReference type="EMBL" id="BARU01047014">
    <property type="protein sequence ID" value="GAH95629.1"/>
    <property type="molecule type" value="Genomic_DNA"/>
</dbReference>
<accession>X1KZL7</accession>
<sequence>KKLKEIIDNKVKKSIEISSNITKEDLKKLNLWERKFLESIDNILDMGLILSDKQLKKLQEIDDKLCRLEKNEVDYNKK</sequence>
<feature type="non-terminal residue" evidence="1">
    <location>
        <position position="1"/>
    </location>
</feature>
<comment type="caution">
    <text evidence="1">The sequence shown here is derived from an EMBL/GenBank/DDBJ whole genome shotgun (WGS) entry which is preliminary data.</text>
</comment>
<protein>
    <submittedName>
        <fullName evidence="1">Uncharacterized protein</fullName>
    </submittedName>
</protein>
<gene>
    <name evidence="1" type="ORF">S03H2_70647</name>
</gene>
<proteinExistence type="predicted"/>
<dbReference type="AlphaFoldDB" id="X1KZL7"/>
<name>X1KZL7_9ZZZZ</name>
<reference evidence="1" key="1">
    <citation type="journal article" date="2014" name="Front. Microbiol.">
        <title>High frequency of phylogenetically diverse reductive dehalogenase-homologous genes in deep subseafloor sedimentary metagenomes.</title>
        <authorList>
            <person name="Kawai M."/>
            <person name="Futagami T."/>
            <person name="Toyoda A."/>
            <person name="Takaki Y."/>
            <person name="Nishi S."/>
            <person name="Hori S."/>
            <person name="Arai W."/>
            <person name="Tsubouchi T."/>
            <person name="Morono Y."/>
            <person name="Uchiyama I."/>
            <person name="Ito T."/>
            <person name="Fujiyama A."/>
            <person name="Inagaki F."/>
            <person name="Takami H."/>
        </authorList>
    </citation>
    <scope>NUCLEOTIDE SEQUENCE</scope>
    <source>
        <strain evidence="1">Expedition CK06-06</strain>
    </source>
</reference>
<evidence type="ECO:0000313" key="1">
    <source>
        <dbReference type="EMBL" id="GAH95629.1"/>
    </source>
</evidence>
<organism evidence="1">
    <name type="scientific">marine sediment metagenome</name>
    <dbReference type="NCBI Taxonomy" id="412755"/>
    <lineage>
        <taxon>unclassified sequences</taxon>
        <taxon>metagenomes</taxon>
        <taxon>ecological metagenomes</taxon>
    </lineage>
</organism>